<dbReference type="PRINTS" id="PR00039">
    <property type="entry name" value="HTHLYSR"/>
</dbReference>
<feature type="compositionally biased region" description="Basic residues" evidence="5">
    <location>
        <begin position="1"/>
        <end position="15"/>
    </location>
</feature>
<comment type="caution">
    <text evidence="7">The sequence shown here is derived from an EMBL/GenBank/DDBJ whole genome shotgun (WGS) entry which is preliminary data.</text>
</comment>
<keyword evidence="8" id="KW-1185">Reference proteome</keyword>
<evidence type="ECO:0000313" key="8">
    <source>
        <dbReference type="Proteomes" id="UP001230156"/>
    </source>
</evidence>
<evidence type="ECO:0000313" key="7">
    <source>
        <dbReference type="EMBL" id="MDQ7248149.1"/>
    </source>
</evidence>
<dbReference type="SUPFAM" id="SSF46785">
    <property type="entry name" value="Winged helix' DNA-binding domain"/>
    <property type="match status" value="1"/>
</dbReference>
<dbReference type="PANTHER" id="PTHR30537">
    <property type="entry name" value="HTH-TYPE TRANSCRIPTIONAL REGULATOR"/>
    <property type="match status" value="1"/>
</dbReference>
<dbReference type="PROSITE" id="PS50931">
    <property type="entry name" value="HTH_LYSR"/>
    <property type="match status" value="1"/>
</dbReference>
<dbReference type="EMBL" id="JAUYVI010000003">
    <property type="protein sequence ID" value="MDQ7248149.1"/>
    <property type="molecule type" value="Genomic_DNA"/>
</dbReference>
<accession>A0ABU0YKB0</accession>
<reference evidence="8" key="1">
    <citation type="submission" date="2023-08" db="EMBL/GenBank/DDBJ databases">
        <title>Rhodospirillaceae gen. nov., a novel taxon isolated from the Yangtze River Yuezi River estuary sludge.</title>
        <authorList>
            <person name="Ruan L."/>
        </authorList>
    </citation>
    <scope>NUCLEOTIDE SEQUENCE [LARGE SCALE GENOMIC DNA]</scope>
    <source>
        <strain evidence="8">R-7</strain>
    </source>
</reference>
<dbReference type="PANTHER" id="PTHR30537:SF79">
    <property type="entry name" value="TRANSCRIPTIONAL REGULATOR-RELATED"/>
    <property type="match status" value="1"/>
</dbReference>
<evidence type="ECO:0000256" key="1">
    <source>
        <dbReference type="ARBA" id="ARBA00009437"/>
    </source>
</evidence>
<dbReference type="Pfam" id="PF03466">
    <property type="entry name" value="LysR_substrate"/>
    <property type="match status" value="1"/>
</dbReference>
<dbReference type="CDD" id="cd08432">
    <property type="entry name" value="PBP2_GcdR_TrpI_HvrB_AmpR_like"/>
    <property type="match status" value="1"/>
</dbReference>
<dbReference type="InterPro" id="IPR036390">
    <property type="entry name" value="WH_DNA-bd_sf"/>
</dbReference>
<sequence length="338" mass="37496">MAKKSKPATKARGQYKPRTAATPTQRPAHPAIHAQPTRMPPLSTLRAFEAVLRLGSIQLAALELHVTRGAVSQQVKALENDLGVQLLARTGNRFTLTEHALRGRDQLSAGLRLLQQGVERMRRRPPLDRLRLTVEPAFAANWLIKRLPAYRALPGGMHVLLDPAKQVVDIAGGEADLGIRFGQGRYPGLEAINLFEDEIFPVCAPDYLKRHPLKKLADLKHHHLLRLDWKVTHPWPDWAEWLQAAGVLDEQDALEATQRGTLIGDTSLLLRAALEGQGIALGQGSLVADMIEDKLLVAPVARRLKTGFGYYLVYPQGADERPEIKLFKDWIVAEAKKG</sequence>
<name>A0ABU0YKB0_9PROT</name>
<evidence type="ECO:0000256" key="3">
    <source>
        <dbReference type="ARBA" id="ARBA00023125"/>
    </source>
</evidence>
<proteinExistence type="inferred from homology"/>
<organism evidence="7 8">
    <name type="scientific">Dongia sedimenti</name>
    <dbReference type="NCBI Taxonomy" id="3064282"/>
    <lineage>
        <taxon>Bacteria</taxon>
        <taxon>Pseudomonadati</taxon>
        <taxon>Pseudomonadota</taxon>
        <taxon>Alphaproteobacteria</taxon>
        <taxon>Rhodospirillales</taxon>
        <taxon>Dongiaceae</taxon>
        <taxon>Dongia</taxon>
    </lineage>
</organism>
<dbReference type="InterPro" id="IPR005119">
    <property type="entry name" value="LysR_subst-bd"/>
</dbReference>
<keyword evidence="4" id="KW-0804">Transcription</keyword>
<feature type="region of interest" description="Disordered" evidence="5">
    <location>
        <begin position="1"/>
        <end position="39"/>
    </location>
</feature>
<feature type="domain" description="HTH lysR-type" evidence="6">
    <location>
        <begin position="40"/>
        <end position="97"/>
    </location>
</feature>
<evidence type="ECO:0000259" key="6">
    <source>
        <dbReference type="PROSITE" id="PS50931"/>
    </source>
</evidence>
<evidence type="ECO:0000256" key="2">
    <source>
        <dbReference type="ARBA" id="ARBA00023015"/>
    </source>
</evidence>
<dbReference type="Pfam" id="PF00126">
    <property type="entry name" value="HTH_1"/>
    <property type="match status" value="1"/>
</dbReference>
<gene>
    <name evidence="7" type="ORF">Q8A70_10760</name>
</gene>
<dbReference type="Proteomes" id="UP001230156">
    <property type="component" value="Unassembled WGS sequence"/>
</dbReference>
<protein>
    <submittedName>
        <fullName evidence="7">LysR substrate-binding domain-containing protein</fullName>
    </submittedName>
</protein>
<dbReference type="Gene3D" id="1.10.10.10">
    <property type="entry name" value="Winged helix-like DNA-binding domain superfamily/Winged helix DNA-binding domain"/>
    <property type="match status" value="1"/>
</dbReference>
<dbReference type="SUPFAM" id="SSF53850">
    <property type="entry name" value="Periplasmic binding protein-like II"/>
    <property type="match status" value="1"/>
</dbReference>
<comment type="similarity">
    <text evidence="1">Belongs to the LysR transcriptional regulatory family.</text>
</comment>
<keyword evidence="3" id="KW-0238">DNA-binding</keyword>
<dbReference type="InterPro" id="IPR036388">
    <property type="entry name" value="WH-like_DNA-bd_sf"/>
</dbReference>
<dbReference type="RefSeq" id="WP_379955594.1">
    <property type="nucleotide sequence ID" value="NZ_JAUYVI010000003.1"/>
</dbReference>
<evidence type="ECO:0000256" key="5">
    <source>
        <dbReference type="SAM" id="MobiDB-lite"/>
    </source>
</evidence>
<dbReference type="Gene3D" id="3.40.190.10">
    <property type="entry name" value="Periplasmic binding protein-like II"/>
    <property type="match status" value="2"/>
</dbReference>
<dbReference type="InterPro" id="IPR058163">
    <property type="entry name" value="LysR-type_TF_proteobact-type"/>
</dbReference>
<evidence type="ECO:0000256" key="4">
    <source>
        <dbReference type="ARBA" id="ARBA00023163"/>
    </source>
</evidence>
<dbReference type="InterPro" id="IPR000847">
    <property type="entry name" value="LysR_HTH_N"/>
</dbReference>
<keyword evidence="2" id="KW-0805">Transcription regulation</keyword>